<dbReference type="InterPro" id="IPR024185">
    <property type="entry name" value="FTHF_cligase-like_sf"/>
</dbReference>
<reference evidence="2 3" key="1">
    <citation type="submission" date="2019-03" db="EMBL/GenBank/DDBJ databases">
        <title>Halomonas marinisediminis sp. nov., a moderately halophilic bacterium isolated from the Bohai Gulf.</title>
        <authorList>
            <person name="Ji X."/>
        </authorList>
    </citation>
    <scope>NUCLEOTIDE SEQUENCE [LARGE SCALE GENOMIC DNA]</scope>
    <source>
        <strain evidence="2 3">204</strain>
    </source>
</reference>
<name>A0ABY2D952_9GAMM</name>
<proteinExistence type="predicted"/>
<feature type="domain" description="LUD" evidence="1">
    <location>
        <begin position="41"/>
        <end position="215"/>
    </location>
</feature>
<dbReference type="Pfam" id="PF02589">
    <property type="entry name" value="LUD_dom"/>
    <property type="match status" value="1"/>
</dbReference>
<gene>
    <name evidence="2" type="ORF">E0702_03340</name>
</gene>
<protein>
    <submittedName>
        <fullName evidence="2">Lactate utilization protein C</fullName>
    </submittedName>
</protein>
<keyword evidence="3" id="KW-1185">Reference proteome</keyword>
<evidence type="ECO:0000313" key="2">
    <source>
        <dbReference type="EMBL" id="TDB04571.1"/>
    </source>
</evidence>
<evidence type="ECO:0000313" key="3">
    <source>
        <dbReference type="Proteomes" id="UP000294823"/>
    </source>
</evidence>
<evidence type="ECO:0000259" key="1">
    <source>
        <dbReference type="Pfam" id="PF02589"/>
    </source>
</evidence>
<dbReference type="InterPro" id="IPR037171">
    <property type="entry name" value="NagB/RpiA_transferase-like"/>
</dbReference>
<dbReference type="SUPFAM" id="SSF100950">
    <property type="entry name" value="NagB/RpiA/CoA transferase-like"/>
    <property type="match status" value="1"/>
</dbReference>
<dbReference type="PANTHER" id="PTHR43682:SF1">
    <property type="entry name" value="LACTATE UTILIZATION PROTEIN C"/>
    <property type="match status" value="1"/>
</dbReference>
<dbReference type="PANTHER" id="PTHR43682">
    <property type="entry name" value="LACTATE UTILIZATION PROTEIN C"/>
    <property type="match status" value="1"/>
</dbReference>
<dbReference type="Gene3D" id="3.40.50.10420">
    <property type="entry name" value="NagB/RpiA/CoA transferase-like"/>
    <property type="match status" value="1"/>
</dbReference>
<dbReference type="EMBL" id="SLTR01000003">
    <property type="protein sequence ID" value="TDB04571.1"/>
    <property type="molecule type" value="Genomic_DNA"/>
</dbReference>
<dbReference type="InterPro" id="IPR003741">
    <property type="entry name" value="LUD_dom"/>
</dbReference>
<accession>A0ABY2D952</accession>
<organism evidence="2 3">
    <name type="scientific">Halomonas marinisediminis</name>
    <dbReference type="NCBI Taxonomy" id="2546095"/>
    <lineage>
        <taxon>Bacteria</taxon>
        <taxon>Pseudomonadati</taxon>
        <taxon>Pseudomonadota</taxon>
        <taxon>Gammaproteobacteria</taxon>
        <taxon>Oceanospirillales</taxon>
        <taxon>Halomonadaceae</taxon>
        <taxon>Halomonas</taxon>
    </lineage>
</organism>
<sequence length="228" mass="24952">MSARDAILKRLRERADGALSAPDSDFAVVTGRGWSRDERLARFERWIGSVHGEVVHAAEEGWTDVLAKVLVDKGVRRLALGKQHPVAVEARRALVNAGVELVDVDRDIEQWQHEQFNDVDAGLTSTRGAIAETGSLWLWPTPDEPRLISLVPPLHIAVLDAGALEDTFFDVIEKHGWANGMPTNALLISGPSKTADIEQTLAYGVHGPRELVVIVRHADDVAESAARQ</sequence>
<dbReference type="RefSeq" id="WP_132041558.1">
    <property type="nucleotide sequence ID" value="NZ_SLTR01000003.1"/>
</dbReference>
<dbReference type="Proteomes" id="UP000294823">
    <property type="component" value="Unassembled WGS sequence"/>
</dbReference>
<comment type="caution">
    <text evidence="2">The sequence shown here is derived from an EMBL/GenBank/DDBJ whole genome shotgun (WGS) entry which is preliminary data.</text>
</comment>